<sequence>MAAFRLGEQVHMEGFSRRPCPTFEPNRRLSAGLCLSFGLEAVGGFELILRLLRPLTDPLGLGTIKTLFGVGKIFQGEAQNFPHKTFCIRPHAGPVCISPLQRSNIRRAWSCLS</sequence>
<dbReference type="Proteomes" id="UP001152607">
    <property type="component" value="Unassembled WGS sequence"/>
</dbReference>
<dbReference type="AlphaFoldDB" id="A0A9W4U9K7"/>
<evidence type="ECO:0000313" key="1">
    <source>
        <dbReference type="EMBL" id="CAI6331588.1"/>
    </source>
</evidence>
<keyword evidence="2" id="KW-1185">Reference proteome</keyword>
<organism evidence="1 2">
    <name type="scientific">Periconia digitata</name>
    <dbReference type="NCBI Taxonomy" id="1303443"/>
    <lineage>
        <taxon>Eukaryota</taxon>
        <taxon>Fungi</taxon>
        <taxon>Dikarya</taxon>
        <taxon>Ascomycota</taxon>
        <taxon>Pezizomycotina</taxon>
        <taxon>Dothideomycetes</taxon>
        <taxon>Pleosporomycetidae</taxon>
        <taxon>Pleosporales</taxon>
        <taxon>Massarineae</taxon>
        <taxon>Periconiaceae</taxon>
        <taxon>Periconia</taxon>
    </lineage>
</organism>
<comment type="caution">
    <text evidence="1">The sequence shown here is derived from an EMBL/GenBank/DDBJ whole genome shotgun (WGS) entry which is preliminary data.</text>
</comment>
<protein>
    <submittedName>
        <fullName evidence="1">Uncharacterized protein</fullName>
    </submittedName>
</protein>
<proteinExistence type="predicted"/>
<evidence type="ECO:0000313" key="2">
    <source>
        <dbReference type="Proteomes" id="UP001152607"/>
    </source>
</evidence>
<reference evidence="1" key="1">
    <citation type="submission" date="2023-01" db="EMBL/GenBank/DDBJ databases">
        <authorList>
            <person name="Van Ghelder C."/>
            <person name="Rancurel C."/>
        </authorList>
    </citation>
    <scope>NUCLEOTIDE SEQUENCE</scope>
    <source>
        <strain evidence="1">CNCM I-4278</strain>
    </source>
</reference>
<accession>A0A9W4U9K7</accession>
<dbReference type="EMBL" id="CAOQHR010000003">
    <property type="protein sequence ID" value="CAI6331588.1"/>
    <property type="molecule type" value="Genomic_DNA"/>
</dbReference>
<gene>
    <name evidence="1" type="ORF">PDIGIT_LOCUS4613</name>
</gene>
<name>A0A9W4U9K7_9PLEO</name>